<evidence type="ECO:0000256" key="2">
    <source>
        <dbReference type="PROSITE-ProRule" id="PRU00464"/>
    </source>
</evidence>
<sequence>MNDETIFQKILKKEVPADIVAEDDGALAFMDVTPVSPGHVLVIPKGKTGQNLYDTDTDAMAPVWRMVQSIAPRVARALGADGFNIIMNNKAAAGQRVFSPHVHIIPRFEGDGLKSWPKIERRAEEISADAAKIRDALKES</sequence>
<comment type="caution">
    <text evidence="2">Lacks conserved residue(s) required for the propagation of feature annotation.</text>
</comment>
<dbReference type="AlphaFoldDB" id="A0A1F7TXU8"/>
<dbReference type="GO" id="GO:0009117">
    <property type="term" value="P:nucleotide metabolic process"/>
    <property type="evidence" value="ECO:0007669"/>
    <property type="project" value="TreeGrafter"/>
</dbReference>
<evidence type="ECO:0000313" key="4">
    <source>
        <dbReference type="EMBL" id="OGL70364.1"/>
    </source>
</evidence>
<evidence type="ECO:0000259" key="3">
    <source>
        <dbReference type="PROSITE" id="PS51084"/>
    </source>
</evidence>
<feature type="active site" description="Tele-AMP-histidine intermediate" evidence="1">
    <location>
        <position position="101"/>
    </location>
</feature>
<proteinExistence type="predicted"/>
<dbReference type="PANTHER" id="PTHR46648:SF1">
    <property type="entry name" value="ADENOSINE 5'-MONOPHOSPHORAMIDASE HNT1"/>
    <property type="match status" value="1"/>
</dbReference>
<dbReference type="PRINTS" id="PR00332">
    <property type="entry name" value="HISTRIAD"/>
</dbReference>
<accession>A0A1F7TXU8</accession>
<evidence type="ECO:0000313" key="5">
    <source>
        <dbReference type="Proteomes" id="UP000177097"/>
    </source>
</evidence>
<dbReference type="InterPro" id="IPR001310">
    <property type="entry name" value="Histidine_triad_HIT"/>
</dbReference>
<dbReference type="Pfam" id="PF01230">
    <property type="entry name" value="HIT"/>
    <property type="match status" value="1"/>
</dbReference>
<feature type="domain" description="HIT" evidence="3">
    <location>
        <begin position="6"/>
        <end position="114"/>
    </location>
</feature>
<evidence type="ECO:0000256" key="1">
    <source>
        <dbReference type="PIRSR" id="PIRSR601310-1"/>
    </source>
</evidence>
<dbReference type="InterPro" id="IPR011146">
    <property type="entry name" value="HIT-like"/>
</dbReference>
<protein>
    <recommendedName>
        <fullName evidence="3">HIT domain-containing protein</fullName>
    </recommendedName>
</protein>
<dbReference type="GO" id="GO:0003824">
    <property type="term" value="F:catalytic activity"/>
    <property type="evidence" value="ECO:0007669"/>
    <property type="project" value="InterPro"/>
</dbReference>
<organism evidence="4 5">
    <name type="scientific">Candidatus Uhrbacteria bacterium RIFCSPHIGHO2_02_FULL_53_13</name>
    <dbReference type="NCBI Taxonomy" id="1802389"/>
    <lineage>
        <taxon>Bacteria</taxon>
        <taxon>Candidatus Uhriibacteriota</taxon>
    </lineage>
</organism>
<dbReference type="PANTHER" id="PTHR46648">
    <property type="entry name" value="HIT FAMILY PROTEIN 1"/>
    <property type="match status" value="1"/>
</dbReference>
<reference evidence="4 5" key="1">
    <citation type="journal article" date="2016" name="Nat. Commun.">
        <title>Thousands of microbial genomes shed light on interconnected biogeochemical processes in an aquifer system.</title>
        <authorList>
            <person name="Anantharaman K."/>
            <person name="Brown C.T."/>
            <person name="Hug L.A."/>
            <person name="Sharon I."/>
            <person name="Castelle C.J."/>
            <person name="Probst A.J."/>
            <person name="Thomas B.C."/>
            <person name="Singh A."/>
            <person name="Wilkins M.J."/>
            <person name="Karaoz U."/>
            <person name="Brodie E.L."/>
            <person name="Williams K.H."/>
            <person name="Hubbard S.S."/>
            <person name="Banfield J.F."/>
        </authorList>
    </citation>
    <scope>NUCLEOTIDE SEQUENCE [LARGE SCALE GENOMIC DNA]</scope>
</reference>
<dbReference type="STRING" id="1802389.A3C17_04190"/>
<dbReference type="SUPFAM" id="SSF54197">
    <property type="entry name" value="HIT-like"/>
    <property type="match status" value="1"/>
</dbReference>
<gene>
    <name evidence="4" type="ORF">A3C17_04190</name>
</gene>
<dbReference type="InterPro" id="IPR036265">
    <property type="entry name" value="HIT-like_sf"/>
</dbReference>
<name>A0A1F7TXU8_9BACT</name>
<dbReference type="PROSITE" id="PS51084">
    <property type="entry name" value="HIT_2"/>
    <property type="match status" value="1"/>
</dbReference>
<comment type="caution">
    <text evidence="4">The sequence shown here is derived from an EMBL/GenBank/DDBJ whole genome shotgun (WGS) entry which is preliminary data.</text>
</comment>
<dbReference type="EMBL" id="MGDX01000031">
    <property type="protein sequence ID" value="OGL70364.1"/>
    <property type="molecule type" value="Genomic_DNA"/>
</dbReference>
<dbReference type="Gene3D" id="3.30.428.10">
    <property type="entry name" value="HIT-like"/>
    <property type="match status" value="1"/>
</dbReference>
<dbReference type="Proteomes" id="UP000177097">
    <property type="component" value="Unassembled WGS sequence"/>
</dbReference>